<proteinExistence type="predicted"/>
<keyword evidence="3" id="KW-1185">Reference proteome</keyword>
<protein>
    <submittedName>
        <fullName evidence="2">Uncharacterized protein</fullName>
    </submittedName>
</protein>
<evidence type="ECO:0000256" key="1">
    <source>
        <dbReference type="SAM" id="MobiDB-lite"/>
    </source>
</evidence>
<accession>A0A409YGB6</accession>
<reference evidence="2 3" key="1">
    <citation type="journal article" date="2018" name="Evol. Lett.">
        <title>Horizontal gene cluster transfer increased hallucinogenic mushroom diversity.</title>
        <authorList>
            <person name="Reynolds H.T."/>
            <person name="Vijayakumar V."/>
            <person name="Gluck-Thaler E."/>
            <person name="Korotkin H.B."/>
            <person name="Matheny P.B."/>
            <person name="Slot J.C."/>
        </authorList>
    </citation>
    <scope>NUCLEOTIDE SEQUENCE [LARGE SCALE GENOMIC DNA]</scope>
    <source>
        <strain evidence="2 3">SRW20</strain>
    </source>
</reference>
<gene>
    <name evidence="2" type="ORF">CVT26_008716</name>
</gene>
<feature type="compositionally biased region" description="Low complexity" evidence="1">
    <location>
        <begin position="477"/>
        <end position="488"/>
    </location>
</feature>
<evidence type="ECO:0000313" key="2">
    <source>
        <dbReference type="EMBL" id="PPR02022.1"/>
    </source>
</evidence>
<feature type="region of interest" description="Disordered" evidence="1">
    <location>
        <begin position="468"/>
        <end position="512"/>
    </location>
</feature>
<dbReference type="AlphaFoldDB" id="A0A409YGB6"/>
<dbReference type="OrthoDB" id="3016333at2759"/>
<feature type="compositionally biased region" description="Polar residues" evidence="1">
    <location>
        <begin position="374"/>
        <end position="386"/>
    </location>
</feature>
<dbReference type="Proteomes" id="UP000284706">
    <property type="component" value="Unassembled WGS sequence"/>
</dbReference>
<dbReference type="EMBL" id="NHYE01000879">
    <property type="protein sequence ID" value="PPR02022.1"/>
    <property type="molecule type" value="Genomic_DNA"/>
</dbReference>
<sequence length="757" mass="83676">MSFQGDISIKLPLYKDLHRTDGRGASFAGNDFARFIVEFDVGNRGMDRRSTLEISKDIWCGLNETVVPKGMVAAGASFNSGERLILTIAPASAAKRFMDSDVQDRLRICLVNTLKLPIDNNLWIYSDSKWPRVVVAKVPVDLNSRTEEEVLKDLLGELASFNPLIQRTPGYVLARAGLLGSIERMQHNGYASVRIALANMSDAQKFVEQGAFLHGTCHRVRIPEPKMFGRSWNGYRSGEGSVSPWGSGSDVRGLATPEAGATPSQRHVKWMRRRKNEVGYEFKGSNGLVDLPKISNRTCIGLDLDPSVVISFPKEAFPLRLSATRSSQRGTRSSCSSPLLRHLSHTAILDPLDSSFIRRFSPFFSPALTRTPKKTSSLTTRPSYVSNELGRPVGRKECLGENSEEGEDGNVSATPSMMCSWTEVAWIFLPTPAADAVEPFATGPTQLPFHHAVAAHSNDAEIPKLSSDDIGESGFNSSTTSLTPGGSLAPSATGRKKNYRRNPFRPRTQLNPSGLAFQGQKVAHLFTTDIFMYSMPAFRLPAHCAGYPASDFSTVEVEFHNMDMTSKTTPILAHQIWRALQNMSIFRSGIIIAGAEFTCAPVTTLVITICPAIAIRRFIEPEVLEVLRKTLITILDGPKAAPMWVYENLFWPQVLIHRVPLHPSFHNERDAIEALLRDLISYNPVIQETPPQVLRRMHIVQHFNAALVTKGEATLCVSLSSEENVQRIVESGAFINGKRHKVSSSMNQFCRGKFGHD</sequence>
<name>A0A409YGB6_9AGAR</name>
<organism evidence="2 3">
    <name type="scientific">Gymnopilus dilepis</name>
    <dbReference type="NCBI Taxonomy" id="231916"/>
    <lineage>
        <taxon>Eukaryota</taxon>
        <taxon>Fungi</taxon>
        <taxon>Dikarya</taxon>
        <taxon>Basidiomycota</taxon>
        <taxon>Agaricomycotina</taxon>
        <taxon>Agaricomycetes</taxon>
        <taxon>Agaricomycetidae</taxon>
        <taxon>Agaricales</taxon>
        <taxon>Agaricineae</taxon>
        <taxon>Hymenogastraceae</taxon>
        <taxon>Gymnopilus</taxon>
    </lineage>
</organism>
<dbReference type="InParanoid" id="A0A409YGB6"/>
<feature type="region of interest" description="Disordered" evidence="1">
    <location>
        <begin position="371"/>
        <end position="413"/>
    </location>
</feature>
<evidence type="ECO:0000313" key="3">
    <source>
        <dbReference type="Proteomes" id="UP000284706"/>
    </source>
</evidence>
<feature type="compositionally biased region" description="Basic residues" evidence="1">
    <location>
        <begin position="494"/>
        <end position="504"/>
    </location>
</feature>
<comment type="caution">
    <text evidence="2">The sequence shown here is derived from an EMBL/GenBank/DDBJ whole genome shotgun (WGS) entry which is preliminary data.</text>
</comment>